<dbReference type="InParanoid" id="A0A0D0E542"/>
<evidence type="ECO:0000313" key="2">
    <source>
        <dbReference type="EMBL" id="KIK99676.1"/>
    </source>
</evidence>
<dbReference type="HOGENOM" id="CLU_191097_0_0_1"/>
<proteinExistence type="predicted"/>
<sequence>MDLSLQSRPDVSKMNPLPQMWIRCVESGPNESKFDPTSRRRTRHFSPARNGHQCSKSMTRPRNSSPALEMVYPNLPANFQLHLCISKCPPSPF</sequence>
<evidence type="ECO:0000256" key="1">
    <source>
        <dbReference type="SAM" id="MobiDB-lite"/>
    </source>
</evidence>
<gene>
    <name evidence="2" type="ORF">PAXRUDRAFT_822536</name>
</gene>
<dbReference type="EMBL" id="KN824853">
    <property type="protein sequence ID" value="KIK99676.1"/>
    <property type="molecule type" value="Genomic_DNA"/>
</dbReference>
<protein>
    <submittedName>
        <fullName evidence="2">Uncharacterized protein</fullName>
    </submittedName>
</protein>
<keyword evidence="3" id="KW-1185">Reference proteome</keyword>
<feature type="compositionally biased region" description="Polar residues" evidence="1">
    <location>
        <begin position="52"/>
        <end position="66"/>
    </location>
</feature>
<accession>A0A0D0E542</accession>
<organism evidence="2 3">
    <name type="scientific">Paxillus rubicundulus Ve08.2h10</name>
    <dbReference type="NCBI Taxonomy" id="930991"/>
    <lineage>
        <taxon>Eukaryota</taxon>
        <taxon>Fungi</taxon>
        <taxon>Dikarya</taxon>
        <taxon>Basidiomycota</taxon>
        <taxon>Agaricomycotina</taxon>
        <taxon>Agaricomycetes</taxon>
        <taxon>Agaricomycetidae</taxon>
        <taxon>Boletales</taxon>
        <taxon>Paxilineae</taxon>
        <taxon>Paxillaceae</taxon>
        <taxon>Paxillus</taxon>
    </lineage>
</organism>
<evidence type="ECO:0000313" key="3">
    <source>
        <dbReference type="Proteomes" id="UP000054538"/>
    </source>
</evidence>
<feature type="region of interest" description="Disordered" evidence="1">
    <location>
        <begin position="28"/>
        <end position="67"/>
    </location>
</feature>
<reference evidence="2 3" key="1">
    <citation type="submission" date="2014-04" db="EMBL/GenBank/DDBJ databases">
        <authorList>
            <consortium name="DOE Joint Genome Institute"/>
            <person name="Kuo A."/>
            <person name="Kohler A."/>
            <person name="Jargeat P."/>
            <person name="Nagy L.G."/>
            <person name="Floudas D."/>
            <person name="Copeland A."/>
            <person name="Barry K.W."/>
            <person name="Cichocki N."/>
            <person name="Veneault-Fourrey C."/>
            <person name="LaButti K."/>
            <person name="Lindquist E.A."/>
            <person name="Lipzen A."/>
            <person name="Lundell T."/>
            <person name="Morin E."/>
            <person name="Murat C."/>
            <person name="Sun H."/>
            <person name="Tunlid A."/>
            <person name="Henrissat B."/>
            <person name="Grigoriev I.V."/>
            <person name="Hibbett D.S."/>
            <person name="Martin F."/>
            <person name="Nordberg H.P."/>
            <person name="Cantor M.N."/>
            <person name="Hua S.X."/>
        </authorList>
    </citation>
    <scope>NUCLEOTIDE SEQUENCE [LARGE SCALE GENOMIC DNA]</scope>
    <source>
        <strain evidence="2 3">Ve08.2h10</strain>
    </source>
</reference>
<dbReference type="Proteomes" id="UP000054538">
    <property type="component" value="Unassembled WGS sequence"/>
</dbReference>
<dbReference type="AlphaFoldDB" id="A0A0D0E542"/>
<name>A0A0D0E542_9AGAM</name>
<reference evidence="3" key="2">
    <citation type="submission" date="2015-01" db="EMBL/GenBank/DDBJ databases">
        <title>Evolutionary Origins and Diversification of the Mycorrhizal Mutualists.</title>
        <authorList>
            <consortium name="DOE Joint Genome Institute"/>
            <consortium name="Mycorrhizal Genomics Consortium"/>
            <person name="Kohler A."/>
            <person name="Kuo A."/>
            <person name="Nagy L.G."/>
            <person name="Floudas D."/>
            <person name="Copeland A."/>
            <person name="Barry K.W."/>
            <person name="Cichocki N."/>
            <person name="Veneault-Fourrey C."/>
            <person name="LaButti K."/>
            <person name="Lindquist E.A."/>
            <person name="Lipzen A."/>
            <person name="Lundell T."/>
            <person name="Morin E."/>
            <person name="Murat C."/>
            <person name="Riley R."/>
            <person name="Ohm R."/>
            <person name="Sun H."/>
            <person name="Tunlid A."/>
            <person name="Henrissat B."/>
            <person name="Grigoriev I.V."/>
            <person name="Hibbett D.S."/>
            <person name="Martin F."/>
        </authorList>
    </citation>
    <scope>NUCLEOTIDE SEQUENCE [LARGE SCALE GENOMIC DNA]</scope>
    <source>
        <strain evidence="3">Ve08.2h10</strain>
    </source>
</reference>